<dbReference type="SUPFAM" id="SSF50447">
    <property type="entry name" value="Translation proteins"/>
    <property type="match status" value="1"/>
</dbReference>
<evidence type="ECO:0000256" key="7">
    <source>
        <dbReference type="HAMAP-Rule" id="MF_00072"/>
    </source>
</evidence>
<evidence type="ECO:0000256" key="2">
    <source>
        <dbReference type="ARBA" id="ARBA00009978"/>
    </source>
</evidence>
<dbReference type="InterPro" id="IPR000795">
    <property type="entry name" value="T_Tr_GTP-bd_dom"/>
</dbReference>
<dbReference type="GO" id="GO:0016149">
    <property type="term" value="F:translation release factor activity, codon specific"/>
    <property type="evidence" value="ECO:0007669"/>
    <property type="project" value="UniProtKB-UniRule"/>
</dbReference>
<dbReference type="InterPro" id="IPR053905">
    <property type="entry name" value="EF-G-like_DII"/>
</dbReference>
<comment type="subcellular location">
    <subcellularLocation>
        <location evidence="1 7">Cytoplasm</location>
    </subcellularLocation>
</comment>
<feature type="binding site" evidence="7">
    <location>
        <begin position="85"/>
        <end position="89"/>
    </location>
    <ligand>
        <name>GTP</name>
        <dbReference type="ChEBI" id="CHEBI:37565"/>
    </ligand>
</feature>
<dbReference type="Pfam" id="PF00009">
    <property type="entry name" value="GTP_EFTU"/>
    <property type="match status" value="1"/>
</dbReference>
<dbReference type="InterPro" id="IPR031157">
    <property type="entry name" value="G_TR_CS"/>
</dbReference>
<dbReference type="GO" id="GO:0006449">
    <property type="term" value="P:regulation of translational termination"/>
    <property type="evidence" value="ECO:0007669"/>
    <property type="project" value="UniProtKB-UniRule"/>
</dbReference>
<evidence type="ECO:0000256" key="5">
    <source>
        <dbReference type="ARBA" id="ARBA00022917"/>
    </source>
</evidence>
<dbReference type="InterPro" id="IPR005225">
    <property type="entry name" value="Small_GTP-bd"/>
</dbReference>
<reference evidence="9" key="1">
    <citation type="journal article" date="2020" name="mSystems">
        <title>Genome- and Community-Level Interaction Insights into Carbon Utilization and Element Cycling Functions of Hydrothermarchaeota in Hydrothermal Sediment.</title>
        <authorList>
            <person name="Zhou Z."/>
            <person name="Liu Y."/>
            <person name="Xu W."/>
            <person name="Pan J."/>
            <person name="Luo Z.H."/>
            <person name="Li M."/>
        </authorList>
    </citation>
    <scope>NUCLEOTIDE SEQUENCE</scope>
    <source>
        <strain evidence="9">SpSt-997</strain>
    </source>
</reference>
<feature type="binding site" evidence="7">
    <location>
        <begin position="17"/>
        <end position="24"/>
    </location>
    <ligand>
        <name>GTP</name>
        <dbReference type="ChEBI" id="CHEBI:37565"/>
    </ligand>
</feature>
<sequence>MDLAAEVARRRSFAIISHPDAGKTTLTEQILKAGGAIQLAGQVRAKGERRRTRSDWMAIEQARGISVVTSVMTFEHDGIVFNLLDTPGHEDFSEDTYRTLTAVDCAVMVIDAARGIEARTRKLFEICRLRDIPILTFINKMDRESRDPFDLLEEISNTLALDTAPLAWPVGRAAGFAGTFDLRTDRFALVEPLGPDDPRRSALAEEVALARAGLAEFSPADFRAGHLTPVLFGAAIKGIGVADLLATLAAHGPPPRAQKAVTRVVAATEPALTALVFKIQANMDPNHRDRIAFARICSGRLVRGMRLREVRSGKTIPLTAPQFFFARERALVEEAYAGDVVGIPSHGGLRIGDTLTAGEALRFTGVPAFAPEILRRVRLEDALKAKKLRQALPELAEEGVVQLFRPRDGSPPLVGVVGALQLDVLQARLLAEYGVAIGFDTPPFALARWITGPGPALAAFIAREPGAIAEDVDGDPVFLATSAFMLRRTIEHTPALAFHDLKDTGVSASALG</sequence>
<dbReference type="GO" id="GO:0003924">
    <property type="term" value="F:GTPase activity"/>
    <property type="evidence" value="ECO:0007669"/>
    <property type="project" value="InterPro"/>
</dbReference>
<evidence type="ECO:0000313" key="9">
    <source>
        <dbReference type="EMBL" id="HGC41963.1"/>
    </source>
</evidence>
<dbReference type="SUPFAM" id="SSF54980">
    <property type="entry name" value="EF-G C-terminal domain-like"/>
    <property type="match status" value="1"/>
</dbReference>
<dbReference type="EMBL" id="DTQM01000040">
    <property type="protein sequence ID" value="HGC41963.1"/>
    <property type="molecule type" value="Genomic_DNA"/>
</dbReference>
<dbReference type="AlphaFoldDB" id="A0A8J4H8W2"/>
<comment type="caution">
    <text evidence="9">The sequence shown here is derived from an EMBL/GenBank/DDBJ whole genome shotgun (WGS) entry which is preliminary data.</text>
</comment>
<keyword evidence="6 7" id="KW-0342">GTP-binding</keyword>
<evidence type="ECO:0000256" key="3">
    <source>
        <dbReference type="ARBA" id="ARBA00022490"/>
    </source>
</evidence>
<organism evidence="9">
    <name type="scientific">Acidicaldus sp</name>
    <dbReference type="NCBI Taxonomy" id="1872105"/>
    <lineage>
        <taxon>Bacteria</taxon>
        <taxon>Pseudomonadati</taxon>
        <taxon>Pseudomonadota</taxon>
        <taxon>Alphaproteobacteria</taxon>
        <taxon>Acetobacterales</taxon>
        <taxon>Acetobacteraceae</taxon>
        <taxon>Acidicaldus</taxon>
    </lineage>
</organism>
<dbReference type="PROSITE" id="PS00301">
    <property type="entry name" value="G_TR_1"/>
    <property type="match status" value="1"/>
</dbReference>
<dbReference type="Pfam" id="PF22042">
    <property type="entry name" value="EF-G_D2"/>
    <property type="match status" value="1"/>
</dbReference>
<dbReference type="Gene3D" id="2.40.30.10">
    <property type="entry name" value="Translation factors"/>
    <property type="match status" value="1"/>
</dbReference>
<evidence type="ECO:0000256" key="6">
    <source>
        <dbReference type="ARBA" id="ARBA00023134"/>
    </source>
</evidence>
<name>A0A8J4H8W2_9PROT</name>
<dbReference type="GO" id="GO:0005525">
    <property type="term" value="F:GTP binding"/>
    <property type="evidence" value="ECO:0007669"/>
    <property type="project" value="UniProtKB-UniRule"/>
</dbReference>
<dbReference type="PRINTS" id="PR00315">
    <property type="entry name" value="ELONGATNFCT"/>
</dbReference>
<dbReference type="InterPro" id="IPR027417">
    <property type="entry name" value="P-loop_NTPase"/>
</dbReference>
<dbReference type="PROSITE" id="PS51722">
    <property type="entry name" value="G_TR_2"/>
    <property type="match status" value="1"/>
</dbReference>
<keyword evidence="4 7" id="KW-0547">Nucleotide-binding</keyword>
<keyword evidence="3 7" id="KW-0963">Cytoplasm</keyword>
<evidence type="ECO:0000256" key="4">
    <source>
        <dbReference type="ARBA" id="ARBA00022741"/>
    </source>
</evidence>
<gene>
    <name evidence="7" type="primary">prfC</name>
    <name evidence="9" type="ORF">ENY07_01895</name>
</gene>
<keyword evidence="5 7" id="KW-0648">Protein biosynthesis</keyword>
<dbReference type="InterPro" id="IPR032090">
    <property type="entry name" value="RF3_C"/>
</dbReference>
<dbReference type="GO" id="GO:0016150">
    <property type="term" value="F:translation release factor activity, codon nonspecific"/>
    <property type="evidence" value="ECO:0007669"/>
    <property type="project" value="TreeGrafter"/>
</dbReference>
<dbReference type="SUPFAM" id="SSF52540">
    <property type="entry name" value="P-loop containing nucleoside triphosphate hydrolases"/>
    <property type="match status" value="1"/>
</dbReference>
<dbReference type="InterPro" id="IPR035647">
    <property type="entry name" value="EFG_III/V"/>
</dbReference>
<dbReference type="Gene3D" id="3.40.50.300">
    <property type="entry name" value="P-loop containing nucleotide triphosphate hydrolases"/>
    <property type="match status" value="1"/>
</dbReference>
<protein>
    <recommendedName>
        <fullName evidence="7">Peptide chain release factor 3</fullName>
        <shortName evidence="7">RF-3</shortName>
    </recommendedName>
</protein>
<dbReference type="PRINTS" id="PR01037">
    <property type="entry name" value="TCRTETOQM"/>
</dbReference>
<feature type="domain" description="Tr-type G" evidence="8">
    <location>
        <begin position="8"/>
        <end position="256"/>
    </location>
</feature>
<evidence type="ECO:0000256" key="1">
    <source>
        <dbReference type="ARBA" id="ARBA00004496"/>
    </source>
</evidence>
<comment type="function">
    <text evidence="7">Increases the formation of ribosomal termination complexes and stimulates activities of RF-1 and RF-2. It binds guanine nucleotides and has strong preference for UGA stop codons. It may interact directly with the ribosome. The stimulation of RF-1 and RF-2 is significantly reduced by GTP and GDP, but not by GMP.</text>
</comment>
<dbReference type="PANTHER" id="PTHR43556:SF2">
    <property type="entry name" value="PEPTIDE CHAIN RELEASE FACTOR RF3"/>
    <property type="match status" value="1"/>
</dbReference>
<dbReference type="Gene3D" id="3.30.70.3280">
    <property type="entry name" value="Peptide chain release factor 3, domain III"/>
    <property type="match status" value="1"/>
</dbReference>
<dbReference type="GO" id="GO:0005829">
    <property type="term" value="C:cytosol"/>
    <property type="evidence" value="ECO:0007669"/>
    <property type="project" value="TreeGrafter"/>
</dbReference>
<dbReference type="NCBIfam" id="TIGR00231">
    <property type="entry name" value="small_GTP"/>
    <property type="match status" value="1"/>
</dbReference>
<dbReference type="GO" id="GO:0097216">
    <property type="term" value="F:guanosine tetraphosphate binding"/>
    <property type="evidence" value="ECO:0007669"/>
    <property type="project" value="UniProtKB-ARBA"/>
</dbReference>
<dbReference type="InterPro" id="IPR038467">
    <property type="entry name" value="RF3_dom_3_sf"/>
</dbReference>
<dbReference type="InterPro" id="IPR009000">
    <property type="entry name" value="Transl_B-barrel_sf"/>
</dbReference>
<dbReference type="PANTHER" id="PTHR43556">
    <property type="entry name" value="PEPTIDE CHAIN RELEASE FACTOR RF3"/>
    <property type="match status" value="1"/>
</dbReference>
<dbReference type="InterPro" id="IPR004548">
    <property type="entry name" value="PrfC"/>
</dbReference>
<dbReference type="Pfam" id="PF16658">
    <property type="entry name" value="RF3_C"/>
    <property type="match status" value="1"/>
</dbReference>
<evidence type="ECO:0000259" key="8">
    <source>
        <dbReference type="PROSITE" id="PS51722"/>
    </source>
</evidence>
<accession>A0A8J4H8W2</accession>
<dbReference type="HAMAP" id="MF_00072">
    <property type="entry name" value="Rel_fac_3"/>
    <property type="match status" value="1"/>
</dbReference>
<dbReference type="FunFam" id="3.40.50.300:FF:000542">
    <property type="entry name" value="Peptide chain release factor 3"/>
    <property type="match status" value="1"/>
</dbReference>
<comment type="similarity">
    <text evidence="2 7">Belongs to the TRAFAC class translation factor GTPase superfamily. Classic translation factor GTPase family. PrfC subfamily.</text>
</comment>
<feature type="binding site" evidence="7">
    <location>
        <begin position="139"/>
        <end position="142"/>
    </location>
    <ligand>
        <name>GTP</name>
        <dbReference type="ChEBI" id="CHEBI:37565"/>
    </ligand>
</feature>
<proteinExistence type="inferred from homology"/>